<evidence type="ECO:0000259" key="11">
    <source>
        <dbReference type="SMART" id="SM01060"/>
    </source>
</evidence>
<keyword evidence="2 7" id="KW-0575">Peroxidase</keyword>
<dbReference type="PANTHER" id="PTHR11465">
    <property type="entry name" value="CATALASE"/>
    <property type="match status" value="1"/>
</dbReference>
<evidence type="ECO:0000256" key="3">
    <source>
        <dbReference type="ARBA" id="ARBA00022617"/>
    </source>
</evidence>
<proteinExistence type="inferred from homology"/>
<organism evidence="12 13">
    <name type="scientific">Paenibacillus bovis</name>
    <dbReference type="NCBI Taxonomy" id="1616788"/>
    <lineage>
        <taxon>Bacteria</taxon>
        <taxon>Bacillati</taxon>
        <taxon>Bacillota</taxon>
        <taxon>Bacilli</taxon>
        <taxon>Bacillales</taxon>
        <taxon>Paenibacillaceae</taxon>
        <taxon>Paenibacillus</taxon>
    </lineage>
</organism>
<keyword evidence="4 7" id="KW-0479">Metal-binding</keyword>
<reference evidence="13" key="1">
    <citation type="submission" date="2015-10" db="EMBL/GenBank/DDBJ databases">
        <title>Genome of Paenibacillus bovis sp. nov.</title>
        <authorList>
            <person name="Wu Z."/>
            <person name="Gao C."/>
            <person name="Liu Z."/>
            <person name="Zheng H."/>
        </authorList>
    </citation>
    <scope>NUCLEOTIDE SEQUENCE [LARGE SCALE GENOMIC DNA]</scope>
    <source>
        <strain evidence="13">BD3526</strain>
    </source>
</reference>
<dbReference type="InterPro" id="IPR018028">
    <property type="entry name" value="Catalase"/>
</dbReference>
<feature type="active site" evidence="8">
    <location>
        <position position="47"/>
    </location>
</feature>
<dbReference type="AlphaFoldDB" id="A0A172ZB94"/>
<feature type="compositionally biased region" description="Low complexity" evidence="10">
    <location>
        <begin position="1"/>
        <end position="14"/>
    </location>
</feature>
<name>A0A172ZB94_9BACL</name>
<dbReference type="GO" id="GO:0046872">
    <property type="term" value="F:metal ion binding"/>
    <property type="evidence" value="ECO:0007669"/>
    <property type="project" value="UniProtKB-KW"/>
</dbReference>
<dbReference type="EC" id="1.11.1.-" evidence="7"/>
<dbReference type="Proteomes" id="UP000078148">
    <property type="component" value="Chromosome"/>
</dbReference>
<keyword evidence="13" id="KW-1185">Reference proteome</keyword>
<dbReference type="GO" id="GO:0004096">
    <property type="term" value="F:catalase activity"/>
    <property type="evidence" value="ECO:0007669"/>
    <property type="project" value="InterPro"/>
</dbReference>
<dbReference type="GO" id="GO:0042542">
    <property type="term" value="P:response to hydrogen peroxide"/>
    <property type="evidence" value="ECO:0007669"/>
    <property type="project" value="TreeGrafter"/>
</dbReference>
<protein>
    <recommendedName>
        <fullName evidence="7">Catalase-related peroxidase</fullName>
        <ecNumber evidence="7">1.11.1.-</ecNumber>
    </recommendedName>
</protein>
<evidence type="ECO:0000313" key="12">
    <source>
        <dbReference type="EMBL" id="ANF94914.1"/>
    </source>
</evidence>
<dbReference type="InterPro" id="IPR011614">
    <property type="entry name" value="Catalase_core"/>
</dbReference>
<dbReference type="InterPro" id="IPR020835">
    <property type="entry name" value="Catalase_sf"/>
</dbReference>
<feature type="region of interest" description="Disordered" evidence="10">
    <location>
        <begin position="1"/>
        <end position="23"/>
    </location>
</feature>
<evidence type="ECO:0000256" key="5">
    <source>
        <dbReference type="ARBA" id="ARBA00023002"/>
    </source>
</evidence>
<dbReference type="KEGG" id="pbv:AR543_01945"/>
<evidence type="ECO:0000256" key="7">
    <source>
        <dbReference type="PIRNR" id="PIRNR000296"/>
    </source>
</evidence>
<dbReference type="SUPFAM" id="SSF56634">
    <property type="entry name" value="Heme-dependent catalase-like"/>
    <property type="match status" value="1"/>
</dbReference>
<dbReference type="OrthoDB" id="255727at2"/>
<dbReference type="InterPro" id="IPR024168">
    <property type="entry name" value="Catalase_SrpA-type_pred"/>
</dbReference>
<keyword evidence="5 7" id="KW-0560">Oxidoreductase</keyword>
<feature type="domain" description="Catalase core" evidence="11">
    <location>
        <begin position="9"/>
        <end position="334"/>
    </location>
</feature>
<dbReference type="GO" id="GO:0020037">
    <property type="term" value="F:heme binding"/>
    <property type="evidence" value="ECO:0007669"/>
    <property type="project" value="InterPro"/>
</dbReference>
<dbReference type="STRING" id="1616788.AR543_01945"/>
<evidence type="ECO:0000256" key="2">
    <source>
        <dbReference type="ARBA" id="ARBA00022559"/>
    </source>
</evidence>
<comment type="cofactor">
    <cofactor evidence="7">
        <name>heme</name>
        <dbReference type="ChEBI" id="CHEBI:30413"/>
    </cofactor>
</comment>
<dbReference type="PANTHER" id="PTHR11465:SF9">
    <property type="entry name" value="CATALASE"/>
    <property type="match status" value="1"/>
</dbReference>
<dbReference type="EMBL" id="CP013023">
    <property type="protein sequence ID" value="ANF94914.1"/>
    <property type="molecule type" value="Genomic_DNA"/>
</dbReference>
<comment type="similarity">
    <text evidence="1 7">Belongs to the catalase family.</text>
</comment>
<dbReference type="Gene3D" id="2.40.180.10">
    <property type="entry name" value="Catalase core domain"/>
    <property type="match status" value="1"/>
</dbReference>
<dbReference type="CDD" id="cd08153">
    <property type="entry name" value="srpA_like"/>
    <property type="match status" value="1"/>
</dbReference>
<evidence type="ECO:0000256" key="4">
    <source>
        <dbReference type="ARBA" id="ARBA00022723"/>
    </source>
</evidence>
<keyword evidence="6 7" id="KW-0408">Iron</keyword>
<dbReference type="Gene3D" id="1.20.1280.120">
    <property type="match status" value="1"/>
</dbReference>
<evidence type="ECO:0000256" key="10">
    <source>
        <dbReference type="SAM" id="MobiDB-lite"/>
    </source>
</evidence>
<gene>
    <name evidence="12" type="ORF">AR543_01945</name>
</gene>
<dbReference type="SMART" id="SM01060">
    <property type="entry name" value="Catalase"/>
    <property type="match status" value="1"/>
</dbReference>
<dbReference type="GO" id="GO:0005737">
    <property type="term" value="C:cytoplasm"/>
    <property type="evidence" value="ECO:0007669"/>
    <property type="project" value="TreeGrafter"/>
</dbReference>
<feature type="binding site" description="axial binding residue" evidence="9">
    <location>
        <position position="314"/>
    </location>
    <ligand>
        <name>heme</name>
        <dbReference type="ChEBI" id="CHEBI:30413"/>
    </ligand>
    <ligandPart>
        <name>Fe</name>
        <dbReference type="ChEBI" id="CHEBI:18248"/>
    </ligandPart>
</feature>
<dbReference type="PROSITE" id="PS51402">
    <property type="entry name" value="CATALASE_3"/>
    <property type="match status" value="1"/>
</dbReference>
<evidence type="ECO:0000313" key="13">
    <source>
        <dbReference type="Proteomes" id="UP000078148"/>
    </source>
</evidence>
<evidence type="ECO:0000256" key="6">
    <source>
        <dbReference type="ARBA" id="ARBA00023004"/>
    </source>
</evidence>
<accession>A0A172ZB94</accession>
<evidence type="ECO:0000256" key="9">
    <source>
        <dbReference type="PIRSR" id="PIRSR000296-2"/>
    </source>
</evidence>
<comment type="function">
    <text evidence="7">Has an organic peroxide-dependent peroxidase activity.</text>
</comment>
<dbReference type="GO" id="GO:0042744">
    <property type="term" value="P:hydrogen peroxide catabolic process"/>
    <property type="evidence" value="ECO:0007669"/>
    <property type="project" value="TreeGrafter"/>
</dbReference>
<sequence>MHNSHSSSDSASELSRSDRLESRDLDVQAVDEIEKLTGRHPGYRRAHAKGTCYQATFQPSGDAAPWTTAPHLQGPQVEALVRFSESSTDPALADLLSPAKGMAVQFRLPEGQVSNLVAVTVPVFFARTPESFMDMLKAVNKARAGNLGIKEIVHQITGHFGEAKESLLSVQRLRPPASYVTNLYYCIHAYLLVNEAGQRQPVKFEWLPEAGVHMLSIKDTTSQPPDYLERELDERLQQQTAAFRLNIILGEEGDPTDDPTTAWPEDRQRIDAGRLVLTAPVPEPEGLVMDPTVLPPQGMELSDDPILNFRRSAYAESWKRRSSEPMDKMDTEPE</sequence>
<dbReference type="RefSeq" id="WP_060531362.1">
    <property type="nucleotide sequence ID" value="NZ_CP013023.1"/>
</dbReference>
<evidence type="ECO:0000256" key="8">
    <source>
        <dbReference type="PIRSR" id="PIRSR000296-1"/>
    </source>
</evidence>
<reference evidence="12 13" key="2">
    <citation type="journal article" date="2016" name="Int. J. Syst. Evol. Microbiol.">
        <title>Paenibacillus bovis sp. nov., isolated from raw yak (Bos grunniens) milk.</title>
        <authorList>
            <person name="Gao C."/>
            <person name="Han J."/>
            <person name="Liu Z."/>
            <person name="Xu X."/>
            <person name="Hang F."/>
            <person name="Wu Z."/>
        </authorList>
    </citation>
    <scope>NUCLEOTIDE SEQUENCE [LARGE SCALE GENOMIC DNA]</scope>
    <source>
        <strain evidence="12 13">BD3526</strain>
    </source>
</reference>
<evidence type="ECO:0000256" key="1">
    <source>
        <dbReference type="ARBA" id="ARBA00005329"/>
    </source>
</evidence>
<keyword evidence="3 7" id="KW-0349">Heme</keyword>
<dbReference type="PRINTS" id="PR00067">
    <property type="entry name" value="CATALASE"/>
</dbReference>
<dbReference type="PIRSF" id="PIRSF000296">
    <property type="entry name" value="SrpA"/>
    <property type="match status" value="1"/>
</dbReference>
<dbReference type="Pfam" id="PF00199">
    <property type="entry name" value="Catalase"/>
    <property type="match status" value="1"/>
</dbReference>